<dbReference type="InParanoid" id="A0A251S6V7"/>
<evidence type="ECO:0000313" key="3">
    <source>
        <dbReference type="Proteomes" id="UP000215914"/>
    </source>
</evidence>
<sequence>MASQWYKHLATEYDGRYTHLYEQLKARMREGLGQPPQPLFQHIFEHLSVARPRAPWCPPLPPLMNPFLYAFACTSSNPMIFVNELVPPGIDLTLML</sequence>
<protein>
    <submittedName>
        <fullName evidence="2">Uncharacterized protein</fullName>
    </submittedName>
</protein>
<dbReference type="Proteomes" id="UP000215914">
    <property type="component" value="Chromosome 15"/>
</dbReference>
<accession>A0A251S6V7</accession>
<name>A0A251S6V7_HELAN</name>
<dbReference type="AlphaFoldDB" id="A0A251S6V7"/>
<reference evidence="2" key="2">
    <citation type="submission" date="2017-02" db="EMBL/GenBank/DDBJ databases">
        <title>Sunflower complete genome.</title>
        <authorList>
            <person name="Langlade N."/>
            <person name="Munos S."/>
        </authorList>
    </citation>
    <scope>NUCLEOTIDE SEQUENCE [LARGE SCALE GENOMIC DNA]</scope>
    <source>
        <tissue evidence="2">Leaves</tissue>
    </source>
</reference>
<dbReference type="EMBL" id="CM007904">
    <property type="protein sequence ID" value="OTF94408.1"/>
    <property type="molecule type" value="Genomic_DNA"/>
</dbReference>
<keyword evidence="3" id="KW-1185">Reference proteome</keyword>
<reference evidence="1" key="3">
    <citation type="submission" date="2020-06" db="EMBL/GenBank/DDBJ databases">
        <title>Helianthus annuus Genome sequencing and assembly Release 2.</title>
        <authorList>
            <person name="Gouzy J."/>
            <person name="Langlade N."/>
            <person name="Munos S."/>
        </authorList>
    </citation>
    <scope>NUCLEOTIDE SEQUENCE</scope>
    <source>
        <tissue evidence="1">Leaves</tissue>
    </source>
</reference>
<dbReference type="Gramene" id="mRNA:HanXRQr2_Chr15g0681311">
    <property type="protein sequence ID" value="CDS:HanXRQr2_Chr15g0681311.1"/>
    <property type="gene ID" value="HanXRQr2_Chr15g0681311"/>
</dbReference>
<gene>
    <name evidence="2" type="ORF">HannXRQ_Chr15g0471741</name>
    <name evidence="1" type="ORF">HanXRQr2_Chr15g0681311</name>
</gene>
<evidence type="ECO:0000313" key="1">
    <source>
        <dbReference type="EMBL" id="KAF5763529.1"/>
    </source>
</evidence>
<dbReference type="EMBL" id="MNCJ02000330">
    <property type="protein sequence ID" value="KAF5763529.1"/>
    <property type="molecule type" value="Genomic_DNA"/>
</dbReference>
<evidence type="ECO:0000313" key="2">
    <source>
        <dbReference type="EMBL" id="OTF94408.1"/>
    </source>
</evidence>
<proteinExistence type="predicted"/>
<organism evidence="2 3">
    <name type="scientific">Helianthus annuus</name>
    <name type="common">Common sunflower</name>
    <dbReference type="NCBI Taxonomy" id="4232"/>
    <lineage>
        <taxon>Eukaryota</taxon>
        <taxon>Viridiplantae</taxon>
        <taxon>Streptophyta</taxon>
        <taxon>Embryophyta</taxon>
        <taxon>Tracheophyta</taxon>
        <taxon>Spermatophyta</taxon>
        <taxon>Magnoliopsida</taxon>
        <taxon>eudicotyledons</taxon>
        <taxon>Gunneridae</taxon>
        <taxon>Pentapetalae</taxon>
        <taxon>asterids</taxon>
        <taxon>campanulids</taxon>
        <taxon>Asterales</taxon>
        <taxon>Asteraceae</taxon>
        <taxon>Asteroideae</taxon>
        <taxon>Heliantheae alliance</taxon>
        <taxon>Heliantheae</taxon>
        <taxon>Helianthus</taxon>
    </lineage>
</organism>
<reference evidence="1 3" key="1">
    <citation type="journal article" date="2017" name="Nature">
        <title>The sunflower genome provides insights into oil metabolism, flowering and Asterid evolution.</title>
        <authorList>
            <person name="Badouin H."/>
            <person name="Gouzy J."/>
            <person name="Grassa C.J."/>
            <person name="Murat F."/>
            <person name="Staton S.E."/>
            <person name="Cottret L."/>
            <person name="Lelandais-Briere C."/>
            <person name="Owens G.L."/>
            <person name="Carrere S."/>
            <person name="Mayjonade B."/>
            <person name="Legrand L."/>
            <person name="Gill N."/>
            <person name="Kane N.C."/>
            <person name="Bowers J.E."/>
            <person name="Hubner S."/>
            <person name="Bellec A."/>
            <person name="Berard A."/>
            <person name="Berges H."/>
            <person name="Blanchet N."/>
            <person name="Boniface M.C."/>
            <person name="Brunel D."/>
            <person name="Catrice O."/>
            <person name="Chaidir N."/>
            <person name="Claudel C."/>
            <person name="Donnadieu C."/>
            <person name="Faraut T."/>
            <person name="Fievet G."/>
            <person name="Helmstetter N."/>
            <person name="King M."/>
            <person name="Knapp S.J."/>
            <person name="Lai Z."/>
            <person name="Le Paslier M.C."/>
            <person name="Lippi Y."/>
            <person name="Lorenzon L."/>
            <person name="Mandel J.R."/>
            <person name="Marage G."/>
            <person name="Marchand G."/>
            <person name="Marquand E."/>
            <person name="Bret-Mestries E."/>
            <person name="Morien E."/>
            <person name="Nambeesan S."/>
            <person name="Nguyen T."/>
            <person name="Pegot-Espagnet P."/>
            <person name="Pouilly N."/>
            <person name="Raftis F."/>
            <person name="Sallet E."/>
            <person name="Schiex T."/>
            <person name="Thomas J."/>
            <person name="Vandecasteele C."/>
            <person name="Vares D."/>
            <person name="Vear F."/>
            <person name="Vautrin S."/>
            <person name="Crespi M."/>
            <person name="Mangin B."/>
            <person name="Burke J.M."/>
            <person name="Salse J."/>
            <person name="Munos S."/>
            <person name="Vincourt P."/>
            <person name="Rieseberg L.H."/>
            <person name="Langlade N.B."/>
        </authorList>
    </citation>
    <scope>NUCLEOTIDE SEQUENCE [LARGE SCALE GENOMIC DNA]</scope>
    <source>
        <strain evidence="3">cv. SF193</strain>
        <tissue evidence="1">Leaves</tissue>
    </source>
</reference>